<dbReference type="EMBL" id="CP002776">
    <property type="protein sequence ID" value="AEG31086.1"/>
    <property type="molecule type" value="Genomic_DNA"/>
</dbReference>
<dbReference type="RefSeq" id="WP_013834869.1">
    <property type="nucleotide sequence ID" value="NC_015581.1"/>
</dbReference>
<dbReference type="Proteomes" id="UP000009232">
    <property type="component" value="Chromosome"/>
</dbReference>
<evidence type="ECO:0000313" key="1">
    <source>
        <dbReference type="EMBL" id="AEG31086.1"/>
    </source>
</evidence>
<dbReference type="NCBIfam" id="TIGR04355">
    <property type="entry name" value="HprK_rel_B"/>
    <property type="match status" value="1"/>
</dbReference>
<accession>F6DAC0</accession>
<gene>
    <name evidence="1" type="ordered locus">Thicy_0310</name>
</gene>
<name>F6DAC0_THICA</name>
<keyword evidence="2" id="KW-1185">Reference proteome</keyword>
<evidence type="ECO:0000313" key="2">
    <source>
        <dbReference type="Proteomes" id="UP000009232"/>
    </source>
</evidence>
<organism evidence="1 2">
    <name type="scientific">Thiomicrospira cyclica (strain DSM 14477 / JCM 11371 / ALM1)</name>
    <name type="common">Thioalkalimicrobium cyclicum</name>
    <dbReference type="NCBI Taxonomy" id="717773"/>
    <lineage>
        <taxon>Bacteria</taxon>
        <taxon>Pseudomonadati</taxon>
        <taxon>Pseudomonadota</taxon>
        <taxon>Gammaproteobacteria</taxon>
        <taxon>Thiotrichales</taxon>
        <taxon>Piscirickettsiaceae</taxon>
        <taxon>Thiomicrospira</taxon>
    </lineage>
</organism>
<dbReference type="OrthoDB" id="5443147at2"/>
<evidence type="ECO:0008006" key="3">
    <source>
        <dbReference type="Google" id="ProtNLM"/>
    </source>
</evidence>
<dbReference type="InterPro" id="IPR027597">
    <property type="entry name" value="HprK-rel_B"/>
</dbReference>
<dbReference type="InterPro" id="IPR027417">
    <property type="entry name" value="P-loop_NTPase"/>
</dbReference>
<dbReference type="Gene3D" id="3.40.50.300">
    <property type="entry name" value="P-loop containing nucleotide triphosphate hydrolases"/>
    <property type="match status" value="1"/>
</dbReference>
<sequence>MTITNTPKTQLISLNDWQLLIHSYDPELPALLAEYFGGLVSDDQQAILAYLQQDYAAILTLHCRPAHQLAQLYALPWQDWQREPGKQGRKEAIYDLSPNDRLIYKVRTGLIFWQHPTQLRALGDLLAHPNQVINFILSQYLSWRLNQSSCDNSALLGHCAALHYRNYGIAIAGFSGGGKSTLMLHLLREGDAFISNDRVVLQRCHQQNSSENPITCYGIPKQPRVNPGTLLNNPALSGILPDPEPYAALSESALRALEEKYDVMVARHFPKQPYQTSTALDLLIILDWQTNSSEPTQLVPLNIHAEPKYLSAIMKPAGPFYQDAQGRTPTQAQSPNPQDYLQLLQNGTILRLTGKVDFDAAKVAIDTFIANQH</sequence>
<proteinExistence type="predicted"/>
<dbReference type="SUPFAM" id="SSF53795">
    <property type="entry name" value="PEP carboxykinase-like"/>
    <property type="match status" value="1"/>
</dbReference>
<reference evidence="1 2" key="1">
    <citation type="submission" date="2011-05" db="EMBL/GenBank/DDBJ databases">
        <title>Complete sequence of Thioalkalimicrobium cyclicum ALM1.</title>
        <authorList>
            <consortium name="US DOE Joint Genome Institute"/>
            <person name="Lucas S."/>
            <person name="Han J."/>
            <person name="Lapidus A."/>
            <person name="Cheng J.-F."/>
            <person name="Goodwin L."/>
            <person name="Pitluck S."/>
            <person name="Peters L."/>
            <person name="Mikhailova N."/>
            <person name="Davenport K."/>
            <person name="Han C."/>
            <person name="Tapia R."/>
            <person name="Land M."/>
            <person name="Hauser L."/>
            <person name="Kyrpides N."/>
            <person name="Ivanova N."/>
            <person name="Pagani I."/>
            <person name="Kappler U."/>
            <person name="Woyke T."/>
        </authorList>
    </citation>
    <scope>NUCLEOTIDE SEQUENCE [LARGE SCALE GENOMIC DNA]</scope>
    <source>
        <strain evidence="2">DSM 14477 / JCM 11371 / ALM1</strain>
    </source>
</reference>
<dbReference type="STRING" id="717773.Thicy_0310"/>
<protein>
    <recommendedName>
        <fullName evidence="3">HPr kinase</fullName>
    </recommendedName>
</protein>
<dbReference type="AlphaFoldDB" id="F6DAC0"/>
<dbReference type="KEGG" id="tcy:Thicy_0310"/>
<dbReference type="HOGENOM" id="CLU_760468_0_0_6"/>
<dbReference type="eggNOG" id="COG1493">
    <property type="taxonomic scope" value="Bacteria"/>
</dbReference>